<protein>
    <submittedName>
        <fullName evidence="1">Uncharacterized protein DUF3108</fullName>
    </submittedName>
</protein>
<evidence type="ECO:0000313" key="1">
    <source>
        <dbReference type="EMBL" id="RED94354.1"/>
    </source>
</evidence>
<dbReference type="Proteomes" id="UP000256779">
    <property type="component" value="Unassembled WGS sequence"/>
</dbReference>
<dbReference type="Pfam" id="PF11306">
    <property type="entry name" value="DUF3108"/>
    <property type="match status" value="1"/>
</dbReference>
<dbReference type="OrthoDB" id="9808473at2"/>
<proteinExistence type="predicted"/>
<reference evidence="1 2" key="1">
    <citation type="submission" date="2018-07" db="EMBL/GenBank/DDBJ databases">
        <title>Genomic Encyclopedia of Type Strains, Phase IV (KMG-IV): sequencing the most valuable type-strain genomes for metagenomic binning, comparative biology and taxonomic classification.</title>
        <authorList>
            <person name="Goeker M."/>
        </authorList>
    </citation>
    <scope>NUCLEOTIDE SEQUENCE [LARGE SCALE GENOMIC DNA]</scope>
    <source>
        <strain evidence="1 2">DSM 4134</strain>
    </source>
</reference>
<sequence>MLLSICSGQRLTYMLIIVLLLSLLSAGAQPTSSAPVDRHNFKKGEHLEFKLSYGWFTVGKASLDIDNNYHPYQNTDCFKVDVKGSTAGLLGVFTHVDDRWGAYVRKDNLLPLHAYRDIEEGKYMRVERTYFDHEAGKVEVLRYDPRKEQRKPKRVYEIQGEVYDLMSSYLYLRNLNFSQYSKGDTIRVKTFYEDELYNFRLVYDGKETMDSKVGEISAHRLYFLIPPSDIFPNEKGIIAWISADPNHLPLRIEAEMFFGKAYCDLTSYRNIKYGPDYQ</sequence>
<name>A0A3D9L039_MARFU</name>
<evidence type="ECO:0000313" key="2">
    <source>
        <dbReference type="Proteomes" id="UP000256779"/>
    </source>
</evidence>
<dbReference type="InterPro" id="IPR021457">
    <property type="entry name" value="DUF3108"/>
</dbReference>
<gene>
    <name evidence="1" type="ORF">C7460_12141</name>
</gene>
<comment type="caution">
    <text evidence="1">The sequence shown here is derived from an EMBL/GenBank/DDBJ whole genome shotgun (WGS) entry which is preliminary data.</text>
</comment>
<keyword evidence="2" id="KW-1185">Reference proteome</keyword>
<dbReference type="EMBL" id="QREG01000021">
    <property type="protein sequence ID" value="RED94354.1"/>
    <property type="molecule type" value="Genomic_DNA"/>
</dbReference>
<organism evidence="1 2">
    <name type="scientific">Marinoscillum furvescens DSM 4134</name>
    <dbReference type="NCBI Taxonomy" id="1122208"/>
    <lineage>
        <taxon>Bacteria</taxon>
        <taxon>Pseudomonadati</taxon>
        <taxon>Bacteroidota</taxon>
        <taxon>Cytophagia</taxon>
        <taxon>Cytophagales</taxon>
        <taxon>Reichenbachiellaceae</taxon>
        <taxon>Marinoscillum</taxon>
    </lineage>
</organism>
<accession>A0A3D9L039</accession>
<dbReference type="AlphaFoldDB" id="A0A3D9L039"/>